<accession>A0A6J7S544</accession>
<name>A0A6J7S544_9ZZZZ</name>
<reference evidence="2" key="1">
    <citation type="submission" date="2020-05" db="EMBL/GenBank/DDBJ databases">
        <authorList>
            <person name="Chiriac C."/>
            <person name="Salcher M."/>
            <person name="Ghai R."/>
            <person name="Kavagutti S V."/>
        </authorList>
    </citation>
    <scope>NUCLEOTIDE SEQUENCE</scope>
</reference>
<organism evidence="2">
    <name type="scientific">freshwater metagenome</name>
    <dbReference type="NCBI Taxonomy" id="449393"/>
    <lineage>
        <taxon>unclassified sequences</taxon>
        <taxon>metagenomes</taxon>
        <taxon>ecological metagenomes</taxon>
    </lineage>
</organism>
<sequence>MNNKKFAAFAAASLGSIMLIGSTGIANAVDVTPSPSASSTASAAHIKGDPAKKALREANATARKAIHETFKTAIEKAKADFRAVLATNPTDTVKAAAVQARKTAVDSAKSARLTAMVAINPNWTPHAKGDHPDKADKPAS</sequence>
<dbReference type="EMBL" id="CAFBMC010000037">
    <property type="protein sequence ID" value="CAB4898723.1"/>
    <property type="molecule type" value="Genomic_DNA"/>
</dbReference>
<gene>
    <name evidence="1" type="ORF">UFOPK3495_00841</name>
    <name evidence="2" type="ORF">UFOPK4237_00325</name>
</gene>
<dbReference type="AlphaFoldDB" id="A0A6J7S544"/>
<proteinExistence type="predicted"/>
<dbReference type="EMBL" id="CAFBPZ010000011">
    <property type="protein sequence ID" value="CAB5035530.1"/>
    <property type="molecule type" value="Genomic_DNA"/>
</dbReference>
<evidence type="ECO:0000313" key="1">
    <source>
        <dbReference type="EMBL" id="CAB4898723.1"/>
    </source>
</evidence>
<evidence type="ECO:0000313" key="2">
    <source>
        <dbReference type="EMBL" id="CAB5035530.1"/>
    </source>
</evidence>
<protein>
    <submittedName>
        <fullName evidence="2">Unannotated protein</fullName>
    </submittedName>
</protein>